<evidence type="ECO:0000313" key="3">
    <source>
        <dbReference type="Proteomes" id="UP001310890"/>
    </source>
</evidence>
<dbReference type="EMBL" id="JAVRRL010000123">
    <property type="protein sequence ID" value="KAK5107391.1"/>
    <property type="molecule type" value="Genomic_DNA"/>
</dbReference>
<feature type="compositionally biased region" description="Polar residues" evidence="1">
    <location>
        <begin position="363"/>
        <end position="382"/>
    </location>
</feature>
<feature type="compositionally biased region" description="Low complexity" evidence="1">
    <location>
        <begin position="442"/>
        <end position="456"/>
    </location>
</feature>
<feature type="region of interest" description="Disordered" evidence="1">
    <location>
        <begin position="313"/>
        <end position="401"/>
    </location>
</feature>
<organism evidence="2 3">
    <name type="scientific">Meristemomyces frigidus</name>
    <dbReference type="NCBI Taxonomy" id="1508187"/>
    <lineage>
        <taxon>Eukaryota</taxon>
        <taxon>Fungi</taxon>
        <taxon>Dikarya</taxon>
        <taxon>Ascomycota</taxon>
        <taxon>Pezizomycotina</taxon>
        <taxon>Dothideomycetes</taxon>
        <taxon>Dothideomycetidae</taxon>
        <taxon>Mycosphaerellales</taxon>
        <taxon>Teratosphaeriaceae</taxon>
        <taxon>Meristemomyces</taxon>
    </lineage>
</organism>
<feature type="compositionally biased region" description="Basic and acidic residues" evidence="1">
    <location>
        <begin position="224"/>
        <end position="246"/>
    </location>
</feature>
<feature type="compositionally biased region" description="Polar residues" evidence="1">
    <location>
        <begin position="673"/>
        <end position="684"/>
    </location>
</feature>
<feature type="region of interest" description="Disordered" evidence="1">
    <location>
        <begin position="418"/>
        <end position="472"/>
    </location>
</feature>
<accession>A0AAN7T962</accession>
<feature type="compositionally biased region" description="Low complexity" evidence="1">
    <location>
        <begin position="383"/>
        <end position="393"/>
    </location>
</feature>
<feature type="compositionally biased region" description="Acidic residues" evidence="1">
    <location>
        <begin position="73"/>
        <end position="88"/>
    </location>
</feature>
<feature type="region of interest" description="Disordered" evidence="1">
    <location>
        <begin position="539"/>
        <end position="564"/>
    </location>
</feature>
<sequence>MASTNNTRRPAAPSAEAQGHASVKTSSTFKGAVTGGGDEAEDNDSSADEAADDETSEVALLGADTSEQHLAGLDDDEDDEMFMSDAEDAVLGAAQSDVDDDDYTGAAELSDEDDIADEHDDRAVRRALEQDLKAEFVPWEQSRNTASISASMDAMFLQEDQRLANELGLGGGHSANDLSLDFDVNMNDDPFVGLAPSDSLYRDMYDDANREYLLTQADNPLARHNSEESTETKKRVRFAEPQEMRSRSASASSADEQDPNDIFPDLFDVQDDPALRQQFGLDVNVDASFQFDFNDDAGSVYDFDGDEERIALALDDDESDSDQLSSNYDSDSEDGGDTTDEETEDQIATRLKMIRERRALEARNTTPSTPTTAKRPTVTSARSTGSPATPRTGPGRGPKIGKFAIDKTKAIMTADSTGKCMTVRPPSQPSERDKEFWKRHQSATAASSRSSTPRSSIQHMRTPSKKNSKLRPFTAQSTLGTMFDGNLDILHNNSDLSVQSSFAPVLSARPRSSYASTFTGSSDTEVDDQVDLSEFIDLDESSSDNEEPQSATTITSPGSEMLDSISSLDTRTNESLFDHLSQQRGLVGSFRNNQNFTKHASSLALHPAKRASTMETNALLKGRRSAANIPITPLRKKRVSQDLTSTTGAGIRKNVGSPLSARRPRSRGGSLSAGLQQTLGPSLM</sequence>
<proteinExistence type="predicted"/>
<comment type="caution">
    <text evidence="2">The sequence shown here is derived from an EMBL/GenBank/DDBJ whole genome shotgun (WGS) entry which is preliminary data.</text>
</comment>
<feature type="compositionally biased region" description="Acidic residues" evidence="1">
    <location>
        <begin position="38"/>
        <end position="56"/>
    </location>
</feature>
<feature type="region of interest" description="Disordered" evidence="1">
    <location>
        <begin position="1"/>
        <end position="118"/>
    </location>
</feature>
<protein>
    <submittedName>
        <fullName evidence="2">Uncharacterized protein</fullName>
    </submittedName>
</protein>
<gene>
    <name evidence="2" type="ORF">LTR62_001295</name>
</gene>
<feature type="compositionally biased region" description="Acidic residues" evidence="1">
    <location>
        <begin position="330"/>
        <end position="345"/>
    </location>
</feature>
<name>A0AAN7T962_9PEZI</name>
<evidence type="ECO:0000256" key="1">
    <source>
        <dbReference type="SAM" id="MobiDB-lite"/>
    </source>
</evidence>
<dbReference type="AlphaFoldDB" id="A0AAN7T962"/>
<feature type="compositionally biased region" description="Acidic residues" evidence="1">
    <location>
        <begin position="97"/>
        <end position="118"/>
    </location>
</feature>
<feature type="region of interest" description="Disordered" evidence="1">
    <location>
        <begin position="216"/>
        <end position="267"/>
    </location>
</feature>
<dbReference type="Proteomes" id="UP001310890">
    <property type="component" value="Unassembled WGS sequence"/>
</dbReference>
<feature type="compositionally biased region" description="Polar residues" evidence="1">
    <location>
        <begin position="548"/>
        <end position="564"/>
    </location>
</feature>
<feature type="region of interest" description="Disordered" evidence="1">
    <location>
        <begin position="629"/>
        <end position="684"/>
    </location>
</feature>
<evidence type="ECO:0000313" key="2">
    <source>
        <dbReference type="EMBL" id="KAK5107391.1"/>
    </source>
</evidence>
<reference evidence="2" key="1">
    <citation type="submission" date="2023-08" db="EMBL/GenBank/DDBJ databases">
        <title>Black Yeasts Isolated from many extreme environments.</title>
        <authorList>
            <person name="Coleine C."/>
            <person name="Stajich J.E."/>
            <person name="Selbmann L."/>
        </authorList>
    </citation>
    <scope>NUCLEOTIDE SEQUENCE</scope>
    <source>
        <strain evidence="2">CCFEE 5401</strain>
    </source>
</reference>